<keyword evidence="3 4" id="KW-0687">Ribonucleoprotein</keyword>
<dbReference type="GO" id="GO:0006412">
    <property type="term" value="P:translation"/>
    <property type="evidence" value="ECO:0007669"/>
    <property type="project" value="InterPro"/>
</dbReference>
<evidence type="ECO:0008006" key="7">
    <source>
        <dbReference type="Google" id="ProtNLM"/>
    </source>
</evidence>
<dbReference type="InterPro" id="IPR023575">
    <property type="entry name" value="Ribosomal_uS19_SF"/>
</dbReference>
<evidence type="ECO:0000313" key="5">
    <source>
        <dbReference type="EMBL" id="KAF9670115.1"/>
    </source>
</evidence>
<gene>
    <name evidence="5" type="ORF">SADUNF_Sadunf13G0035000</name>
</gene>
<keyword evidence="6" id="KW-1185">Reference proteome</keyword>
<dbReference type="GO" id="GO:0022627">
    <property type="term" value="C:cytosolic small ribosomal subunit"/>
    <property type="evidence" value="ECO:0007669"/>
    <property type="project" value="TreeGrafter"/>
</dbReference>
<evidence type="ECO:0000256" key="3">
    <source>
        <dbReference type="ARBA" id="ARBA00023274"/>
    </source>
</evidence>
<dbReference type="InterPro" id="IPR020934">
    <property type="entry name" value="Ribosomal_uS19_CS"/>
</dbReference>
<dbReference type="Proteomes" id="UP000657918">
    <property type="component" value="Unassembled WGS sequence"/>
</dbReference>
<dbReference type="EMBL" id="JADGMS010000013">
    <property type="protein sequence ID" value="KAF9670115.1"/>
    <property type="molecule type" value="Genomic_DNA"/>
</dbReference>
<comment type="caution">
    <text evidence="5">The sequence shown here is derived from an EMBL/GenBank/DDBJ whole genome shotgun (WGS) entry which is preliminary data.</text>
</comment>
<organism evidence="5 6">
    <name type="scientific">Salix dunnii</name>
    <dbReference type="NCBI Taxonomy" id="1413687"/>
    <lineage>
        <taxon>Eukaryota</taxon>
        <taxon>Viridiplantae</taxon>
        <taxon>Streptophyta</taxon>
        <taxon>Embryophyta</taxon>
        <taxon>Tracheophyta</taxon>
        <taxon>Spermatophyta</taxon>
        <taxon>Magnoliopsida</taxon>
        <taxon>eudicotyledons</taxon>
        <taxon>Gunneridae</taxon>
        <taxon>Pentapetalae</taxon>
        <taxon>rosids</taxon>
        <taxon>fabids</taxon>
        <taxon>Malpighiales</taxon>
        <taxon>Salicaceae</taxon>
        <taxon>Saliceae</taxon>
        <taxon>Salix</taxon>
    </lineage>
</organism>
<dbReference type="PANTHER" id="PTHR11880:SF2">
    <property type="entry name" value="SMALL RIBOSOMAL SUBUNIT PROTEIN US19"/>
    <property type="match status" value="1"/>
</dbReference>
<dbReference type="InterPro" id="IPR002222">
    <property type="entry name" value="Ribosomal_uS19"/>
</dbReference>
<comment type="similarity">
    <text evidence="1 4">Belongs to the universal ribosomal protein uS19 family.</text>
</comment>
<dbReference type="GO" id="GO:0003723">
    <property type="term" value="F:RNA binding"/>
    <property type="evidence" value="ECO:0007669"/>
    <property type="project" value="InterPro"/>
</dbReference>
<dbReference type="AlphaFoldDB" id="A0A835MLJ9"/>
<dbReference type="SUPFAM" id="SSF54570">
    <property type="entry name" value="Ribosomal protein S19"/>
    <property type="match status" value="1"/>
</dbReference>
<dbReference type="PANTHER" id="PTHR11880">
    <property type="entry name" value="RIBOSOMAL PROTEIN S19P FAMILY MEMBER"/>
    <property type="match status" value="1"/>
</dbReference>
<dbReference type="GO" id="GO:0000028">
    <property type="term" value="P:ribosomal small subunit assembly"/>
    <property type="evidence" value="ECO:0007669"/>
    <property type="project" value="TreeGrafter"/>
</dbReference>
<evidence type="ECO:0000256" key="2">
    <source>
        <dbReference type="ARBA" id="ARBA00022980"/>
    </source>
</evidence>
<protein>
    <recommendedName>
        <fullName evidence="7">40S ribosomal protein S15</fullName>
    </recommendedName>
</protein>
<evidence type="ECO:0000256" key="4">
    <source>
        <dbReference type="RuleBase" id="RU003485"/>
    </source>
</evidence>
<sequence>MHENALQLIRNLNSQLCMQKERYASDIKLEFTIAHVEERFATNTILEFTIVHTMQLIQNLDCKVHQKRRNGTPLLSWSRNGDLSSKPCIGHRQQQGKEDMMNKMEIMLVNYSESVQMVRRAKTIAEKDKIIDTKYINSANLLDLLVINSSIMGFDVWLYLDYTLMSTGFFGGSEQKREAPPGEKPEPVRTHLRNMITVPEVIGSIIGVYNGKTFSQVEIKSEMISHYLAEFSISYLGFVQHTLPG</sequence>
<dbReference type="PROSITE" id="PS00323">
    <property type="entry name" value="RIBOSOMAL_S19"/>
    <property type="match status" value="1"/>
</dbReference>
<dbReference type="PRINTS" id="PR00975">
    <property type="entry name" value="RIBOSOMALS19"/>
</dbReference>
<reference evidence="5 6" key="1">
    <citation type="submission" date="2020-10" db="EMBL/GenBank/DDBJ databases">
        <title>Plant Genome Project.</title>
        <authorList>
            <person name="Zhang R.-G."/>
        </authorList>
    </citation>
    <scope>NUCLEOTIDE SEQUENCE [LARGE SCALE GENOMIC DNA]</scope>
    <source>
        <strain evidence="5">FAFU-HL-1</strain>
        <tissue evidence="5">Leaf</tissue>
    </source>
</reference>
<dbReference type="Gene3D" id="3.30.860.10">
    <property type="entry name" value="30s Ribosomal Protein S19, Chain A"/>
    <property type="match status" value="1"/>
</dbReference>
<proteinExistence type="inferred from homology"/>
<evidence type="ECO:0000313" key="6">
    <source>
        <dbReference type="Proteomes" id="UP000657918"/>
    </source>
</evidence>
<name>A0A835MLJ9_9ROSI</name>
<evidence type="ECO:0000256" key="1">
    <source>
        <dbReference type="ARBA" id="ARBA00007345"/>
    </source>
</evidence>
<dbReference type="HAMAP" id="MF_00531">
    <property type="entry name" value="Ribosomal_uS19"/>
    <property type="match status" value="1"/>
</dbReference>
<dbReference type="Pfam" id="PF00203">
    <property type="entry name" value="Ribosomal_S19"/>
    <property type="match status" value="1"/>
</dbReference>
<dbReference type="GO" id="GO:0003735">
    <property type="term" value="F:structural constituent of ribosome"/>
    <property type="evidence" value="ECO:0007669"/>
    <property type="project" value="InterPro"/>
</dbReference>
<accession>A0A835MLJ9</accession>
<keyword evidence="2 4" id="KW-0689">Ribosomal protein</keyword>